<dbReference type="Pfam" id="PF00089">
    <property type="entry name" value="Trypsin"/>
    <property type="match status" value="1"/>
</dbReference>
<dbReference type="EMBL" id="CADEPI010000168">
    <property type="protein sequence ID" value="CAB3378586.1"/>
    <property type="molecule type" value="Genomic_DNA"/>
</dbReference>
<keyword evidence="5" id="KW-1015">Disulfide bond</keyword>
<dbReference type="InterPro" id="IPR009003">
    <property type="entry name" value="Peptidase_S1_PA"/>
</dbReference>
<dbReference type="PROSITE" id="PS50240">
    <property type="entry name" value="TRYPSIN_DOM"/>
    <property type="match status" value="1"/>
</dbReference>
<evidence type="ECO:0000313" key="9">
    <source>
        <dbReference type="EMBL" id="CAB3378586.1"/>
    </source>
</evidence>
<dbReference type="InterPro" id="IPR043504">
    <property type="entry name" value="Peptidase_S1_PA_chymotrypsin"/>
</dbReference>
<keyword evidence="2 6" id="KW-0645">Protease</keyword>
<dbReference type="PRINTS" id="PR00722">
    <property type="entry name" value="CHYMOTRYPSIN"/>
</dbReference>
<dbReference type="Gene3D" id="2.40.10.10">
    <property type="entry name" value="Trypsin-like serine proteases"/>
    <property type="match status" value="1"/>
</dbReference>
<dbReference type="SMART" id="SM00020">
    <property type="entry name" value="Tryp_SPc"/>
    <property type="match status" value="1"/>
</dbReference>
<evidence type="ECO:0000256" key="1">
    <source>
        <dbReference type="ARBA" id="ARBA00007664"/>
    </source>
</evidence>
<dbReference type="PANTHER" id="PTHR24276">
    <property type="entry name" value="POLYSERASE-RELATED"/>
    <property type="match status" value="1"/>
</dbReference>
<sequence length="271" mass="30168">MKGVKMHSPCCSYKLILLSVLLVVLLTSTTSSEGVVPRTTNNVESSEKIYGGERVYATEFPSMAAIMHFRFLFWRFLCGGSIISKKYVLTAAHCFDQRLEDLTVTVGYVAYRYGAQHKITKIMKHENYSRELITNDIAILEVNPPFTFNADKKPAVLPGKYEVTPVGSSGTIVGWGWTESSHEDGLRKAQVQIWNQAECEEAFLNIMPSQICAGGYDVEVSVCYGDSGGPLFVDGILVGITSFMRGCATYVPNVFTRVSYFREWITLMTSV</sequence>
<feature type="domain" description="Peptidase S1" evidence="8">
    <location>
        <begin position="49"/>
        <end position="270"/>
    </location>
</feature>
<dbReference type="PROSITE" id="PS00135">
    <property type="entry name" value="TRYPSIN_SER"/>
    <property type="match status" value="1"/>
</dbReference>
<dbReference type="InterPro" id="IPR001254">
    <property type="entry name" value="Trypsin_dom"/>
</dbReference>
<gene>
    <name evidence="9" type="ORF">CLODIP_2_CD10238</name>
</gene>
<dbReference type="AlphaFoldDB" id="A0A8S1DEJ0"/>
<dbReference type="GO" id="GO:0004252">
    <property type="term" value="F:serine-type endopeptidase activity"/>
    <property type="evidence" value="ECO:0007669"/>
    <property type="project" value="InterPro"/>
</dbReference>
<comment type="caution">
    <text evidence="9">The sequence shown here is derived from an EMBL/GenBank/DDBJ whole genome shotgun (WGS) entry which is preliminary data.</text>
</comment>
<accession>A0A8S1DEJ0</accession>
<keyword evidence="7" id="KW-0732">Signal</keyword>
<evidence type="ECO:0000256" key="3">
    <source>
        <dbReference type="ARBA" id="ARBA00022801"/>
    </source>
</evidence>
<comment type="similarity">
    <text evidence="1">Belongs to the peptidase S1 family.</text>
</comment>
<evidence type="ECO:0000256" key="2">
    <source>
        <dbReference type="ARBA" id="ARBA00022670"/>
    </source>
</evidence>
<dbReference type="FunFam" id="2.40.10.10:FF:000068">
    <property type="entry name" value="transmembrane protease serine 2"/>
    <property type="match status" value="1"/>
</dbReference>
<feature type="chain" id="PRO_5035900361" description="Peptidase S1 domain-containing protein" evidence="7">
    <location>
        <begin position="33"/>
        <end position="271"/>
    </location>
</feature>
<dbReference type="OrthoDB" id="60866at2759"/>
<organism evidence="9 10">
    <name type="scientific">Cloeon dipterum</name>
    <dbReference type="NCBI Taxonomy" id="197152"/>
    <lineage>
        <taxon>Eukaryota</taxon>
        <taxon>Metazoa</taxon>
        <taxon>Ecdysozoa</taxon>
        <taxon>Arthropoda</taxon>
        <taxon>Hexapoda</taxon>
        <taxon>Insecta</taxon>
        <taxon>Pterygota</taxon>
        <taxon>Palaeoptera</taxon>
        <taxon>Ephemeroptera</taxon>
        <taxon>Pisciforma</taxon>
        <taxon>Baetidae</taxon>
        <taxon>Cloeon</taxon>
    </lineage>
</organism>
<proteinExistence type="inferred from homology"/>
<dbReference type="SUPFAM" id="SSF50494">
    <property type="entry name" value="Trypsin-like serine proteases"/>
    <property type="match status" value="1"/>
</dbReference>
<dbReference type="CDD" id="cd00190">
    <property type="entry name" value="Tryp_SPc"/>
    <property type="match status" value="1"/>
</dbReference>
<evidence type="ECO:0000256" key="5">
    <source>
        <dbReference type="ARBA" id="ARBA00023157"/>
    </source>
</evidence>
<evidence type="ECO:0000259" key="8">
    <source>
        <dbReference type="PROSITE" id="PS50240"/>
    </source>
</evidence>
<reference evidence="9 10" key="1">
    <citation type="submission" date="2020-04" db="EMBL/GenBank/DDBJ databases">
        <authorList>
            <person name="Alioto T."/>
            <person name="Alioto T."/>
            <person name="Gomez Garrido J."/>
        </authorList>
    </citation>
    <scope>NUCLEOTIDE SEQUENCE [LARGE SCALE GENOMIC DNA]</scope>
</reference>
<dbReference type="InterPro" id="IPR033116">
    <property type="entry name" value="TRYPSIN_SER"/>
</dbReference>
<feature type="signal peptide" evidence="7">
    <location>
        <begin position="1"/>
        <end position="32"/>
    </location>
</feature>
<dbReference type="InterPro" id="IPR001314">
    <property type="entry name" value="Peptidase_S1A"/>
</dbReference>
<keyword evidence="10" id="KW-1185">Reference proteome</keyword>
<keyword evidence="3 6" id="KW-0378">Hydrolase</keyword>
<dbReference type="GO" id="GO:0006508">
    <property type="term" value="P:proteolysis"/>
    <property type="evidence" value="ECO:0007669"/>
    <property type="project" value="UniProtKB-KW"/>
</dbReference>
<evidence type="ECO:0000313" key="10">
    <source>
        <dbReference type="Proteomes" id="UP000494165"/>
    </source>
</evidence>
<evidence type="ECO:0000256" key="6">
    <source>
        <dbReference type="RuleBase" id="RU363034"/>
    </source>
</evidence>
<evidence type="ECO:0000256" key="7">
    <source>
        <dbReference type="SAM" id="SignalP"/>
    </source>
</evidence>
<dbReference type="InterPro" id="IPR050430">
    <property type="entry name" value="Peptidase_S1"/>
</dbReference>
<name>A0A8S1DEJ0_9INSE</name>
<protein>
    <recommendedName>
        <fullName evidence="8">Peptidase S1 domain-containing protein</fullName>
    </recommendedName>
</protein>
<dbReference type="Proteomes" id="UP000494165">
    <property type="component" value="Unassembled WGS sequence"/>
</dbReference>
<dbReference type="PANTHER" id="PTHR24276:SF91">
    <property type="entry name" value="AT26814P-RELATED"/>
    <property type="match status" value="1"/>
</dbReference>
<keyword evidence="4 6" id="KW-0720">Serine protease</keyword>
<dbReference type="PROSITE" id="PS00134">
    <property type="entry name" value="TRYPSIN_HIS"/>
    <property type="match status" value="1"/>
</dbReference>
<dbReference type="InterPro" id="IPR018114">
    <property type="entry name" value="TRYPSIN_HIS"/>
</dbReference>
<evidence type="ECO:0000256" key="4">
    <source>
        <dbReference type="ARBA" id="ARBA00022825"/>
    </source>
</evidence>